<dbReference type="KEGG" id="shm:Shewmr7_0057"/>
<dbReference type="EMBL" id="CP000444">
    <property type="protein sequence ID" value="ABI41063.1"/>
    <property type="molecule type" value="Genomic_DNA"/>
</dbReference>
<reference evidence="2" key="1">
    <citation type="submission" date="2006-08" db="EMBL/GenBank/DDBJ databases">
        <title>Complete sequence of Chromosome1 of Shewanella sp. MR-7.</title>
        <authorList>
            <consortium name="US DOE Joint Genome Institute"/>
            <person name="Copeland A."/>
            <person name="Lucas S."/>
            <person name="Lapidus A."/>
            <person name="Barry K."/>
            <person name="Detter J.C."/>
            <person name="Glavina del Rio T."/>
            <person name="Hammon N."/>
            <person name="Israni S."/>
            <person name="Dalin E."/>
            <person name="Tice H."/>
            <person name="Pitluck S."/>
            <person name="Kiss H."/>
            <person name="Brettin T."/>
            <person name="Bruce D."/>
            <person name="Han C."/>
            <person name="Tapia R."/>
            <person name="Gilna P."/>
            <person name="Schmutz J."/>
            <person name="Larimer F."/>
            <person name="Land M."/>
            <person name="Hauser L."/>
            <person name="Kyrpides N."/>
            <person name="Mikhailova N."/>
            <person name="Nealson K."/>
            <person name="Konstantinidis K."/>
            <person name="Klappenbach J."/>
            <person name="Tiedje J."/>
            <person name="Richardson P."/>
        </authorList>
    </citation>
    <scope>NUCLEOTIDE SEQUENCE</scope>
    <source>
        <strain evidence="2">MR-7</strain>
    </source>
</reference>
<evidence type="ECO:0008006" key="3">
    <source>
        <dbReference type="Google" id="ProtNLM"/>
    </source>
</evidence>
<evidence type="ECO:0000313" key="2">
    <source>
        <dbReference type="EMBL" id="ABI41063.1"/>
    </source>
</evidence>
<accession>Q0I0P2</accession>
<gene>
    <name evidence="2" type="ordered locus">Shewmr7_0057</name>
</gene>
<dbReference type="PROSITE" id="PS51257">
    <property type="entry name" value="PROKAR_LIPOPROTEIN"/>
    <property type="match status" value="1"/>
</dbReference>
<organism evidence="2">
    <name type="scientific">Shewanella sp. (strain MR-7)</name>
    <dbReference type="NCBI Taxonomy" id="60481"/>
    <lineage>
        <taxon>Bacteria</taxon>
        <taxon>Pseudomonadati</taxon>
        <taxon>Pseudomonadota</taxon>
        <taxon>Gammaproteobacteria</taxon>
        <taxon>Alteromonadales</taxon>
        <taxon>Shewanellaceae</taxon>
        <taxon>Shewanella</taxon>
    </lineage>
</organism>
<evidence type="ECO:0000256" key="1">
    <source>
        <dbReference type="SAM" id="SignalP"/>
    </source>
</evidence>
<name>Q0I0P2_SHESR</name>
<feature type="signal peptide" evidence="1">
    <location>
        <begin position="1"/>
        <end position="26"/>
    </location>
</feature>
<protein>
    <recommendedName>
        <fullName evidence="3">Lipoprotein</fullName>
    </recommendedName>
</protein>
<dbReference type="AlphaFoldDB" id="Q0I0P2"/>
<sequence length="206" mass="23147">MFKNTAKFFVIFSVLFLSGCAQVLTAEQSAPEINFSAAEKPLTIAVIDKREYVIDNDKTPAFEGLIRSGFGIPYSYNTPTNEAMSVYLSNRLVAGFNKKGIKAESVETSPKMSIDAAVTQVSNKGNKSIIFILNEWKYDYHTLSDNSWYNLDLMIIDENGTEKLVKNFTGENDIPEGVIVNEMQLIYKQRFEAIFKDAEVIQALNL</sequence>
<feature type="chain" id="PRO_5004173617" description="Lipoprotein" evidence="1">
    <location>
        <begin position="27"/>
        <end position="206"/>
    </location>
</feature>
<proteinExistence type="predicted"/>
<keyword evidence="1" id="KW-0732">Signal</keyword>
<dbReference type="HOGENOM" id="CLU_1325329_0_0_6"/>